<evidence type="ECO:0000259" key="5">
    <source>
        <dbReference type="PROSITE" id="PS51473"/>
    </source>
</evidence>
<feature type="signal peptide" evidence="4">
    <location>
        <begin position="1"/>
        <end position="19"/>
    </location>
</feature>
<reference evidence="6" key="2">
    <citation type="submission" date="2021-03" db="UniProtKB">
        <authorList>
            <consortium name="EnsemblPlants"/>
        </authorList>
    </citation>
    <scope>IDENTIFICATION</scope>
</reference>
<name>A0A803MZL8_CHEQI</name>
<keyword evidence="2" id="KW-0677">Repeat</keyword>
<dbReference type="KEGG" id="cqi:110727240"/>
<dbReference type="Pfam" id="PF01657">
    <property type="entry name" value="Stress-antifung"/>
    <property type="match status" value="2"/>
</dbReference>
<evidence type="ECO:0000313" key="7">
    <source>
        <dbReference type="Proteomes" id="UP000596660"/>
    </source>
</evidence>
<dbReference type="Gramene" id="AUR62037858-RA">
    <property type="protein sequence ID" value="AUR62037858-RA:cds"/>
    <property type="gene ID" value="AUR62037858"/>
</dbReference>
<dbReference type="InterPro" id="IPR038408">
    <property type="entry name" value="GNK2_sf"/>
</dbReference>
<dbReference type="GeneID" id="110727240"/>
<evidence type="ECO:0000256" key="3">
    <source>
        <dbReference type="SAM" id="MobiDB-lite"/>
    </source>
</evidence>
<dbReference type="OMA" id="HELHGLY"/>
<dbReference type="InterPro" id="IPR002902">
    <property type="entry name" value="GNK2"/>
</dbReference>
<feature type="domain" description="Gnk2-homologous" evidence="5">
    <location>
        <begin position="22"/>
        <end position="127"/>
    </location>
</feature>
<organism evidence="6 7">
    <name type="scientific">Chenopodium quinoa</name>
    <name type="common">Quinoa</name>
    <dbReference type="NCBI Taxonomy" id="63459"/>
    <lineage>
        <taxon>Eukaryota</taxon>
        <taxon>Viridiplantae</taxon>
        <taxon>Streptophyta</taxon>
        <taxon>Embryophyta</taxon>
        <taxon>Tracheophyta</taxon>
        <taxon>Spermatophyta</taxon>
        <taxon>Magnoliopsida</taxon>
        <taxon>eudicotyledons</taxon>
        <taxon>Gunneridae</taxon>
        <taxon>Pentapetalae</taxon>
        <taxon>Caryophyllales</taxon>
        <taxon>Chenopodiaceae</taxon>
        <taxon>Chenopodioideae</taxon>
        <taxon>Atripliceae</taxon>
        <taxon>Chenopodium</taxon>
    </lineage>
</organism>
<evidence type="ECO:0000313" key="6">
    <source>
        <dbReference type="EnsemblPlants" id="AUR62037858-RA:cds"/>
    </source>
</evidence>
<protein>
    <recommendedName>
        <fullName evidence="5">Gnk2-homologous domain-containing protein</fullName>
    </recommendedName>
</protein>
<dbReference type="Proteomes" id="UP000596660">
    <property type="component" value="Unplaced"/>
</dbReference>
<dbReference type="PANTHER" id="PTHR32099:SF42">
    <property type="entry name" value="CYSTEINE-RICH RECEPTOR-LIKE PROTEIN KINASE 9-RELATED"/>
    <property type="match status" value="1"/>
</dbReference>
<dbReference type="AlphaFoldDB" id="A0A803MZL8"/>
<dbReference type="EnsemblPlants" id="AUR62042405-RA">
    <property type="protein sequence ID" value="AUR62042405-RA:cds"/>
    <property type="gene ID" value="AUR62042405"/>
</dbReference>
<keyword evidence="1 4" id="KW-0732">Signal</keyword>
<dbReference type="Gene3D" id="3.30.430.20">
    <property type="entry name" value="Gnk2 domain, C-X8-C-X2-C motif"/>
    <property type="match status" value="2"/>
</dbReference>
<accession>A0A803MZL8</accession>
<dbReference type="OrthoDB" id="688481at2759"/>
<evidence type="ECO:0000256" key="2">
    <source>
        <dbReference type="ARBA" id="ARBA00022737"/>
    </source>
</evidence>
<gene>
    <name evidence="6" type="primary">LOC110727240</name>
</gene>
<dbReference type="PROSITE" id="PS51473">
    <property type="entry name" value="GNK2"/>
    <property type="match status" value="2"/>
</dbReference>
<dbReference type="SMR" id="A0A803MZL8"/>
<dbReference type="RefSeq" id="XP_021762500.1">
    <property type="nucleotide sequence ID" value="XM_021906808.1"/>
</dbReference>
<reference evidence="6" key="1">
    <citation type="journal article" date="2017" name="Nature">
        <title>The genome of Chenopodium quinoa.</title>
        <authorList>
            <person name="Jarvis D.E."/>
            <person name="Ho Y.S."/>
            <person name="Lightfoot D.J."/>
            <person name="Schmoeckel S.M."/>
            <person name="Li B."/>
            <person name="Borm T.J.A."/>
            <person name="Ohyanagi H."/>
            <person name="Mineta K."/>
            <person name="Michell C.T."/>
            <person name="Saber N."/>
            <person name="Kharbatia N.M."/>
            <person name="Rupper R.R."/>
            <person name="Sharp A.R."/>
            <person name="Dally N."/>
            <person name="Boughton B.A."/>
            <person name="Woo Y.H."/>
            <person name="Gao G."/>
            <person name="Schijlen E.G.W.M."/>
            <person name="Guo X."/>
            <person name="Momin A.A."/>
            <person name="Negrao S."/>
            <person name="Al-Babili S."/>
            <person name="Gehring C."/>
            <person name="Roessner U."/>
            <person name="Jung C."/>
            <person name="Murphy K."/>
            <person name="Arold S.T."/>
            <person name="Gojobori T."/>
            <person name="van der Linden C.G."/>
            <person name="van Loo E.N."/>
            <person name="Jellen E.N."/>
            <person name="Maughan P.J."/>
            <person name="Tester M."/>
        </authorList>
    </citation>
    <scope>NUCLEOTIDE SEQUENCE [LARGE SCALE GENOMIC DNA]</scope>
    <source>
        <strain evidence="6">cv. PI 614886</strain>
    </source>
</reference>
<keyword evidence="7" id="KW-1185">Reference proteome</keyword>
<dbReference type="PANTHER" id="PTHR32099">
    <property type="entry name" value="CYSTEINE-RICH REPEAT SECRETORY PROTEIN"/>
    <property type="match status" value="1"/>
</dbReference>
<evidence type="ECO:0000256" key="4">
    <source>
        <dbReference type="SAM" id="SignalP"/>
    </source>
</evidence>
<evidence type="ECO:0000256" key="1">
    <source>
        <dbReference type="ARBA" id="ARBA00022729"/>
    </source>
</evidence>
<feature type="domain" description="Gnk2-homologous" evidence="5">
    <location>
        <begin position="133"/>
        <end position="241"/>
    </location>
</feature>
<dbReference type="EnsemblPlants" id="AUR62037858-RA">
    <property type="protein sequence ID" value="AUR62037858-RA:cds"/>
    <property type="gene ID" value="AUR62037858"/>
</dbReference>
<sequence length="284" mass="31692">MMIFPLIFIIFLRLECVLSTSNHSFVFAHASGIGTIDNCGKNNLQNLLATLTSQTLSTGFYNFSTTFPGTPNQLHVLYLCRGDVVDPQVCYSCINSAKNYNFENSFYVREGLIWYDLCMIRFSNESFLGKLDTGMSTASWDNHKIEGRHRIHFMKILRNTMEALAIQASNVVNGRKFASKVVKYTRFDSFHAMVQCTPDLLASDCYKCLTSARQKLLSLRGSLSGDVTYSSCMAQYKTTLAFSNKYSASEEVKPLPFLPSTAATNSAPISLTGTQLDDPADRSE</sequence>
<feature type="region of interest" description="Disordered" evidence="3">
    <location>
        <begin position="261"/>
        <end position="284"/>
    </location>
</feature>
<dbReference type="CDD" id="cd23509">
    <property type="entry name" value="Gnk2-like"/>
    <property type="match status" value="2"/>
</dbReference>
<dbReference type="Gramene" id="AUR62042405-RA">
    <property type="protein sequence ID" value="AUR62042405-RA:cds"/>
    <property type="gene ID" value="AUR62042405"/>
</dbReference>
<accession>A0A803N954</accession>
<dbReference type="KEGG" id="cqi:110712751"/>
<feature type="chain" id="PRO_5044663184" description="Gnk2-homologous domain-containing protein" evidence="4">
    <location>
        <begin position="20"/>
        <end position="284"/>
    </location>
</feature>
<feature type="compositionally biased region" description="Polar residues" evidence="3">
    <location>
        <begin position="261"/>
        <end position="275"/>
    </location>
</feature>
<proteinExistence type="predicted"/>